<name>A0A8H7IA28_9AGAM</name>
<dbReference type="AlphaFoldDB" id="A0A8H7IA28"/>
<dbReference type="Pfam" id="PF02992">
    <property type="entry name" value="Transposase_21"/>
    <property type="match status" value="1"/>
</dbReference>
<evidence type="ECO:0000313" key="2">
    <source>
        <dbReference type="EMBL" id="KAF8752758.1"/>
    </source>
</evidence>
<feature type="region of interest" description="Disordered" evidence="1">
    <location>
        <begin position="52"/>
        <end position="74"/>
    </location>
</feature>
<dbReference type="InterPro" id="IPR004242">
    <property type="entry name" value="Transposase_21"/>
</dbReference>
<feature type="region of interest" description="Disordered" evidence="1">
    <location>
        <begin position="98"/>
        <end position="119"/>
    </location>
</feature>
<proteinExistence type="predicted"/>
<accession>A0A8H7IA28</accession>
<dbReference type="EMBL" id="JACYCF010000014">
    <property type="protein sequence ID" value="KAF8752758.1"/>
    <property type="molecule type" value="Genomic_DNA"/>
</dbReference>
<feature type="region of interest" description="Disordered" evidence="1">
    <location>
        <begin position="150"/>
        <end position="196"/>
    </location>
</feature>
<gene>
    <name evidence="2" type="ORF">RHS01_07483</name>
</gene>
<feature type="compositionally biased region" description="Basic and acidic residues" evidence="1">
    <location>
        <begin position="161"/>
        <end position="170"/>
    </location>
</feature>
<feature type="compositionally biased region" description="Acidic residues" evidence="1">
    <location>
        <begin position="171"/>
        <end position="196"/>
    </location>
</feature>
<evidence type="ECO:0000256" key="1">
    <source>
        <dbReference type="SAM" id="MobiDB-lite"/>
    </source>
</evidence>
<sequence length="1013" mass="112352">MQCAGGPSVPCPSEAPPRQSPDLSDLDNQAATISSTSINACHLTDLDTFPPDEHYTPANSCSRPGSPRLGSCSKTYLLQSPRTPPLFESIDNSTQPDELLDLCDNSSADSDSDSDSDDPCLTTCSPCLDVDYFGKYLMNLSVSGATRPAPLPLGNDPLPSDAKEPHHDDPYIEDDNNADTYPDDPDNPDNPDDPEECWWRSLQSVSHQMMPRGLPDLRAMMRGPVCLYLMLTQLCGTSTCALGLISQIGTYGQRAIPPPAACQEIRQMPLTLRLLERRLGMDHSELMRIYPVCPEPTCGKRYTTEQLYQLPEPRCTWNVGERCPVFYTQSVYSPMVLSSVARPNCFLTSLSLLLSVVYCPARPQDPVEWFDDMPANQRFSDISEGWGWRAHATGLTRQFIDGEYVDLPAGDFPLSLARLPLGLSLTLNADGYQANGGNYTAGGSYTSNGVYIVINNLPYFERNLFENTILAMVLPGPTEPKDYAFDQMMEPLIDNLISLSNGVDLPVHNAETGEIQDRRVYANLLVLVVDWIARIKCTGHVGATAEENHCPYCKLRACLLSTGRGYDHEGYDLCDPHEHLQDKHRWLRAEWHKRDDIRNETGTTFTELDRLSGFYAFDNAPTDVMHLVDLGLTEAIKTGSLPIGRVKADQQRLLRLIMIGLYFEAWRVGDSIPDGDIPRGSKRSKHYKAQKANAKAFVDVGTMSTTWMGASLTKITREEVEQGRQLLEQVGTVFTDMNIHLTPSFHAVTHLPDHLYKYGSVYNTSTARFERANQMLINVNKNGHGGGEIEATMAKGFMRRVEPTNDDTATTKLLLQGMRDAPEHKVQRGRLDAILAGDADFLNKSTFGWQPPPPKSTSEITSTGDIIILWLSIAIITALRRLSSASSQPIHSYLPPLPWYGVRYGSANHTQGFGSRYGYIGDQVPVIIQGIYKSTVAVLGKEHKFLAVMVQRFVAPAEPPAFPWNHWDHILGIGAWEYQELQPVEAVPATAFTGLFALSILRCHTGAFGLLLQ</sequence>
<evidence type="ECO:0000313" key="3">
    <source>
        <dbReference type="Proteomes" id="UP000614334"/>
    </source>
</evidence>
<reference evidence="2" key="1">
    <citation type="submission" date="2020-09" db="EMBL/GenBank/DDBJ databases">
        <title>Comparative genome analyses of four rice-infecting Rhizoctonia solani isolates reveal extensive enrichment of homogalacturonan modification genes.</title>
        <authorList>
            <person name="Lee D.-Y."/>
            <person name="Jeon J."/>
            <person name="Kim K.-T."/>
            <person name="Cheong K."/>
            <person name="Song H."/>
            <person name="Choi G."/>
            <person name="Ko J."/>
            <person name="Opiyo S.O."/>
            <person name="Zuo S."/>
            <person name="Madhav S."/>
            <person name="Lee Y.-H."/>
            <person name="Wang G.-L."/>
        </authorList>
    </citation>
    <scope>NUCLEOTIDE SEQUENCE</scope>
    <source>
        <strain evidence="2">AG1-IA B2</strain>
    </source>
</reference>
<feature type="compositionally biased region" description="Pro residues" evidence="1">
    <location>
        <begin position="9"/>
        <end position="19"/>
    </location>
</feature>
<organism evidence="2 3">
    <name type="scientific">Rhizoctonia solani</name>
    <dbReference type="NCBI Taxonomy" id="456999"/>
    <lineage>
        <taxon>Eukaryota</taxon>
        <taxon>Fungi</taxon>
        <taxon>Dikarya</taxon>
        <taxon>Basidiomycota</taxon>
        <taxon>Agaricomycotina</taxon>
        <taxon>Agaricomycetes</taxon>
        <taxon>Cantharellales</taxon>
        <taxon>Ceratobasidiaceae</taxon>
        <taxon>Rhizoctonia</taxon>
    </lineage>
</organism>
<evidence type="ECO:0008006" key="4">
    <source>
        <dbReference type="Google" id="ProtNLM"/>
    </source>
</evidence>
<protein>
    <recommendedName>
        <fullName evidence="4">Transposase family Tnp2 protein</fullName>
    </recommendedName>
</protein>
<comment type="caution">
    <text evidence="2">The sequence shown here is derived from an EMBL/GenBank/DDBJ whole genome shotgun (WGS) entry which is preliminary data.</text>
</comment>
<feature type="region of interest" description="Disordered" evidence="1">
    <location>
        <begin position="1"/>
        <end position="27"/>
    </location>
</feature>
<dbReference type="Proteomes" id="UP000614334">
    <property type="component" value="Unassembled WGS sequence"/>
</dbReference>